<accession>A0ABZ0HZ77</accession>
<dbReference type="CDD" id="cd01741">
    <property type="entry name" value="GATase1_1"/>
    <property type="match status" value="1"/>
</dbReference>
<sequence length="233" mass="26494">MKVGILKTDAVRDEWVGEFGEYPDMFAKLLGSRDADLEFVTYDVRLGEYPDEIDEVDAYLMTGSRHSVYDDLPWIEPLMNFVRELDARGKKLVGICFGHQLIAQALGGRTEKAGAGWGVGMHRHRFSQRPDWFDDGDLEFPILVTHQDQVTLNAPNAKVLASSDFCPNAVCQIGEHILTLQGHPEFVNDYSRAIMEFRREIVTEPVYQSGIASLSEEPATERMAQWILRFLRK</sequence>
<dbReference type="PROSITE" id="PS51273">
    <property type="entry name" value="GATASE_TYPE_1"/>
    <property type="match status" value="1"/>
</dbReference>
<organism evidence="2 3">
    <name type="scientific">Congregibacter variabilis</name>
    <dbReference type="NCBI Taxonomy" id="3081200"/>
    <lineage>
        <taxon>Bacteria</taxon>
        <taxon>Pseudomonadati</taxon>
        <taxon>Pseudomonadota</taxon>
        <taxon>Gammaproteobacteria</taxon>
        <taxon>Cellvibrionales</taxon>
        <taxon>Halieaceae</taxon>
        <taxon>Congregibacter</taxon>
    </lineage>
</organism>
<reference evidence="2 3" key="1">
    <citation type="submission" date="2023-10" db="EMBL/GenBank/DDBJ databases">
        <title>Two novel species belonging to the OM43/NOR5 clade.</title>
        <authorList>
            <person name="Park M."/>
        </authorList>
    </citation>
    <scope>NUCLEOTIDE SEQUENCE [LARGE SCALE GENOMIC DNA]</scope>
    <source>
        <strain evidence="2 3">IMCC43200</strain>
    </source>
</reference>
<dbReference type="SUPFAM" id="SSF52317">
    <property type="entry name" value="Class I glutamine amidotransferase-like"/>
    <property type="match status" value="1"/>
</dbReference>
<name>A0ABZ0HZ77_9GAMM</name>
<dbReference type="InterPro" id="IPR029062">
    <property type="entry name" value="Class_I_gatase-like"/>
</dbReference>
<protein>
    <submittedName>
        <fullName evidence="2">GMP synthase</fullName>
    </submittedName>
</protein>
<dbReference type="PANTHER" id="PTHR42695">
    <property type="entry name" value="GLUTAMINE AMIDOTRANSFERASE YLR126C-RELATED"/>
    <property type="match status" value="1"/>
</dbReference>
<evidence type="ECO:0000259" key="1">
    <source>
        <dbReference type="Pfam" id="PF00117"/>
    </source>
</evidence>
<proteinExistence type="predicted"/>
<dbReference type="Gene3D" id="3.40.50.880">
    <property type="match status" value="1"/>
</dbReference>
<dbReference type="EMBL" id="CP136864">
    <property type="protein sequence ID" value="WOJ92548.1"/>
    <property type="molecule type" value="Genomic_DNA"/>
</dbReference>
<keyword evidence="3" id="KW-1185">Reference proteome</keyword>
<feature type="domain" description="Glutamine amidotransferase" evidence="1">
    <location>
        <begin position="26"/>
        <end position="188"/>
    </location>
</feature>
<dbReference type="Proteomes" id="UP001626537">
    <property type="component" value="Chromosome"/>
</dbReference>
<dbReference type="InterPro" id="IPR044992">
    <property type="entry name" value="ChyE-like"/>
</dbReference>
<gene>
    <name evidence="2" type="ORF">R0135_12225</name>
</gene>
<evidence type="ECO:0000313" key="3">
    <source>
        <dbReference type="Proteomes" id="UP001626537"/>
    </source>
</evidence>
<dbReference type="PANTHER" id="PTHR42695:SF5">
    <property type="entry name" value="GLUTAMINE AMIDOTRANSFERASE YLR126C-RELATED"/>
    <property type="match status" value="1"/>
</dbReference>
<dbReference type="Pfam" id="PF00117">
    <property type="entry name" value="GATase"/>
    <property type="match status" value="1"/>
</dbReference>
<evidence type="ECO:0000313" key="2">
    <source>
        <dbReference type="EMBL" id="WOJ92548.1"/>
    </source>
</evidence>
<dbReference type="RefSeq" id="WP_407347149.1">
    <property type="nucleotide sequence ID" value="NZ_CP136864.1"/>
</dbReference>
<dbReference type="InterPro" id="IPR017926">
    <property type="entry name" value="GATASE"/>
</dbReference>